<evidence type="ECO:0000313" key="1">
    <source>
        <dbReference type="EMBL" id="GHP00129.1"/>
    </source>
</evidence>
<gene>
    <name evidence="1" type="ORF">KSF_101760</name>
</gene>
<organism evidence="1 2">
    <name type="scientific">Reticulibacter mediterranei</name>
    <dbReference type="NCBI Taxonomy" id="2778369"/>
    <lineage>
        <taxon>Bacteria</taxon>
        <taxon>Bacillati</taxon>
        <taxon>Chloroflexota</taxon>
        <taxon>Ktedonobacteria</taxon>
        <taxon>Ktedonobacterales</taxon>
        <taxon>Reticulibacteraceae</taxon>
        <taxon>Reticulibacter</taxon>
    </lineage>
</organism>
<protein>
    <submittedName>
        <fullName evidence="1">Uncharacterized protein</fullName>
    </submittedName>
</protein>
<dbReference type="Proteomes" id="UP000597444">
    <property type="component" value="Unassembled WGS sequence"/>
</dbReference>
<sequence length="51" mass="5648">MIGLCEGCYETAFHRNDLTRPEIAHDVIETTKALANLLGISIDEQEGKSED</sequence>
<keyword evidence="2" id="KW-1185">Reference proteome</keyword>
<evidence type="ECO:0000313" key="2">
    <source>
        <dbReference type="Proteomes" id="UP000597444"/>
    </source>
</evidence>
<reference evidence="1" key="1">
    <citation type="submission" date="2020-10" db="EMBL/GenBank/DDBJ databases">
        <title>Taxonomic study of unclassified bacteria belonging to the class Ktedonobacteria.</title>
        <authorList>
            <person name="Yabe S."/>
            <person name="Wang C.M."/>
            <person name="Zheng Y."/>
            <person name="Sakai Y."/>
            <person name="Cavaletti L."/>
            <person name="Monciardini P."/>
            <person name="Donadio S."/>
        </authorList>
    </citation>
    <scope>NUCLEOTIDE SEQUENCE</scope>
    <source>
        <strain evidence="1">ID150040</strain>
    </source>
</reference>
<dbReference type="AlphaFoldDB" id="A0A8J3ITB8"/>
<comment type="caution">
    <text evidence="1">The sequence shown here is derived from an EMBL/GenBank/DDBJ whole genome shotgun (WGS) entry which is preliminary data.</text>
</comment>
<name>A0A8J3ITB8_9CHLR</name>
<proteinExistence type="predicted"/>
<accession>A0A8J3ITB8</accession>
<dbReference type="EMBL" id="BNJK01000002">
    <property type="protein sequence ID" value="GHP00129.1"/>
    <property type="molecule type" value="Genomic_DNA"/>
</dbReference>